<sequence>MVALMCGLVSACASEPATLEERLVAKCIETVQDNIEVLSFGRTVISTDFSNMSAHAWDESRATERWLVSGGLTLKTQSTSTVAADTWDDDGAAPTPEMDLGELTCRMGHRKSDGALVVFEFSQAHPTSGGSIGKQLVFEEGAEGETSKWG</sequence>
<dbReference type="RefSeq" id="WP_059037193.1">
    <property type="nucleotide sequence ID" value="NZ_JAADZU010000029.1"/>
</dbReference>
<dbReference type="Proteomes" id="UP000466307">
    <property type="component" value="Unassembled WGS sequence"/>
</dbReference>
<feature type="region of interest" description="Disordered" evidence="1">
    <location>
        <begin position="126"/>
        <end position="150"/>
    </location>
</feature>
<gene>
    <name evidence="2" type="ORF">GYA93_10730</name>
</gene>
<name>A0A7K3LP78_9ACTN</name>
<evidence type="ECO:0000313" key="2">
    <source>
        <dbReference type="EMBL" id="NDK90052.1"/>
    </source>
</evidence>
<reference evidence="2 3" key="1">
    <citation type="submission" date="2020-01" db="EMBL/GenBank/DDBJ databases">
        <title>Investigation of new actinobacteria for the biodesulphurisation of diesel fuel.</title>
        <authorList>
            <person name="Athi Narayanan S.M."/>
        </authorList>
    </citation>
    <scope>NUCLEOTIDE SEQUENCE [LARGE SCALE GENOMIC DNA]</scope>
    <source>
        <strain evidence="2 3">213E</strain>
    </source>
</reference>
<proteinExistence type="predicted"/>
<dbReference type="AlphaFoldDB" id="A0A7K3LP78"/>
<evidence type="ECO:0000256" key="1">
    <source>
        <dbReference type="SAM" id="MobiDB-lite"/>
    </source>
</evidence>
<protein>
    <submittedName>
        <fullName evidence="2">Uncharacterized protein</fullName>
    </submittedName>
</protein>
<evidence type="ECO:0000313" key="3">
    <source>
        <dbReference type="Proteomes" id="UP000466307"/>
    </source>
</evidence>
<organism evidence="2 3">
    <name type="scientific">Gordonia desulfuricans</name>
    <dbReference type="NCBI Taxonomy" id="89051"/>
    <lineage>
        <taxon>Bacteria</taxon>
        <taxon>Bacillati</taxon>
        <taxon>Actinomycetota</taxon>
        <taxon>Actinomycetes</taxon>
        <taxon>Mycobacteriales</taxon>
        <taxon>Gordoniaceae</taxon>
        <taxon>Gordonia</taxon>
    </lineage>
</organism>
<accession>A0A7K3LP78</accession>
<comment type="caution">
    <text evidence="2">The sequence shown here is derived from an EMBL/GenBank/DDBJ whole genome shotgun (WGS) entry which is preliminary data.</text>
</comment>
<keyword evidence="3" id="KW-1185">Reference proteome</keyword>
<dbReference type="EMBL" id="JAADZU010000029">
    <property type="protein sequence ID" value="NDK90052.1"/>
    <property type="molecule type" value="Genomic_DNA"/>
</dbReference>